<proteinExistence type="predicted"/>
<reference evidence="2" key="1">
    <citation type="submission" date="2025-08" db="UniProtKB">
        <authorList>
            <consortium name="Ensembl"/>
        </authorList>
    </citation>
    <scope>IDENTIFICATION</scope>
</reference>
<accession>A0A8C7EFB9</accession>
<keyword evidence="3" id="KW-1185">Reference proteome</keyword>
<name>A0A8C7EFB9_NOTPE</name>
<evidence type="ECO:0000313" key="2">
    <source>
        <dbReference type="Ensembl" id="ENSNPEP00000015712.1"/>
    </source>
</evidence>
<dbReference type="GO" id="GO:0008017">
    <property type="term" value="F:microtubule binding"/>
    <property type="evidence" value="ECO:0007669"/>
    <property type="project" value="TreeGrafter"/>
</dbReference>
<dbReference type="PANTHER" id="PTHR16151">
    <property type="entry name" value="HAUS AUGMIN-LIKE COMPLEX SUBUNIT 6"/>
    <property type="match status" value="1"/>
</dbReference>
<evidence type="ECO:0000313" key="3">
    <source>
        <dbReference type="Proteomes" id="UP000694420"/>
    </source>
</evidence>
<dbReference type="InterPro" id="IPR028163">
    <property type="entry name" value="HAUS_6_N"/>
</dbReference>
<dbReference type="PANTHER" id="PTHR16151:SF2">
    <property type="entry name" value="HAUS AUGMIN-LIKE COMPLEX SUBUNIT 6"/>
    <property type="match status" value="1"/>
</dbReference>
<dbReference type="AlphaFoldDB" id="A0A8C7EFB9"/>
<dbReference type="Ensembl" id="ENSNPET00000016102.1">
    <property type="protein sequence ID" value="ENSNPEP00000015712.1"/>
    <property type="gene ID" value="ENSNPEG00000011713.1"/>
</dbReference>
<dbReference type="InterPro" id="IPR026797">
    <property type="entry name" value="HAUS_6"/>
</dbReference>
<evidence type="ECO:0000259" key="1">
    <source>
        <dbReference type="Pfam" id="PF14661"/>
    </source>
</evidence>
<dbReference type="GO" id="GO:0051225">
    <property type="term" value="P:spindle assembly"/>
    <property type="evidence" value="ECO:0007669"/>
    <property type="project" value="InterPro"/>
</dbReference>
<feature type="domain" description="HAUS augmin-like complex subunit 6 N-terminal" evidence="1">
    <location>
        <begin position="14"/>
        <end position="205"/>
    </location>
</feature>
<protein>
    <submittedName>
        <fullName evidence="2">HAUS augmin like complex subunit 6</fullName>
    </submittedName>
</protein>
<dbReference type="Pfam" id="PF14661">
    <property type="entry name" value="HAUS6_N"/>
    <property type="match status" value="1"/>
</dbReference>
<sequence>MSSCAGAQWEKQHLWLYLLALGFEPEDGELSAAGGCALGADMFDAPNNEAFHTIALFLFTKLDPSRAAEMFRDCSLPGDRKGDPEFRKQCFTWLKEIAEEDRSTFPQIAASLFLSAGGPKFIDLMYQFARYVLIQDIKVNSVGTDIPFANIDNLIQDDPYLTKARCRTACNKLLQMLQKEDYIIREHKKKHFTCFFSSLLIKVRNMWTFVMDTLSSLKMEKEVVDSVLDGRADQYALDGTNFDITIPQVLINRIEGERHKIHEEEKLNFLTIVQLLNEALRIFRDEFNQLKSKEHLQYIRNEIEFQMLIPLLFGFFVVVALHASFDLEFKVLSTENFIWEEQPASANMLKDGVDEPTIEETGKNKDAHIIQRECPLREDSLEKAQQQLAEEVAKAVMYDSPQSSGEKGAELEDLISSLSSNPFITRKQIPRTPENLLTEIRSSWREAIRSEDSTDTEMLSSEVITETPKAVKAVVQKSIPNSTSSPVINFDYYHSERKSHLSCIELSPERQIKINHVSRSSVKETTRISENDRIEKQELENILNKTETVPYEKKSIDTQDSSSENRRRILSPEHLEDSFMDRIQLFSSSFDSHEPAQLGMFREILSDPGQSPSSELNFDIPDNIYLPGSRENERDISVDLESVLSRYETLKRTLSRSEEEQTPAADESLNCFSDLDFIRVDTEGTDLEKTFYLDEDFLNTLSSPVTFSESNPSLSPLLVRSRYLERMVSALNRMPFDSVHKLKDEEHLSKKLDTKEPL</sequence>
<dbReference type="GO" id="GO:0070652">
    <property type="term" value="C:HAUS complex"/>
    <property type="evidence" value="ECO:0007669"/>
    <property type="project" value="InterPro"/>
</dbReference>
<dbReference type="Proteomes" id="UP000694420">
    <property type="component" value="Unplaced"/>
</dbReference>
<reference evidence="2" key="2">
    <citation type="submission" date="2025-09" db="UniProtKB">
        <authorList>
            <consortium name="Ensembl"/>
        </authorList>
    </citation>
    <scope>IDENTIFICATION</scope>
</reference>
<dbReference type="GO" id="GO:1990498">
    <property type="term" value="C:mitotic spindle microtubule"/>
    <property type="evidence" value="ECO:0007669"/>
    <property type="project" value="TreeGrafter"/>
</dbReference>
<organism evidence="2 3">
    <name type="scientific">Nothoprocta perdicaria</name>
    <name type="common">Chilean tinamou</name>
    <name type="synonym">Crypturus perdicarius</name>
    <dbReference type="NCBI Taxonomy" id="30464"/>
    <lineage>
        <taxon>Eukaryota</taxon>
        <taxon>Metazoa</taxon>
        <taxon>Chordata</taxon>
        <taxon>Craniata</taxon>
        <taxon>Vertebrata</taxon>
        <taxon>Euteleostomi</taxon>
        <taxon>Archelosauria</taxon>
        <taxon>Archosauria</taxon>
        <taxon>Dinosauria</taxon>
        <taxon>Saurischia</taxon>
        <taxon>Theropoda</taxon>
        <taxon>Coelurosauria</taxon>
        <taxon>Aves</taxon>
        <taxon>Palaeognathae</taxon>
        <taxon>Tinamiformes</taxon>
        <taxon>Tinamidae</taxon>
        <taxon>Nothoprocta</taxon>
    </lineage>
</organism>